<comment type="caution">
    <text evidence="1">The sequence shown here is derived from an EMBL/GenBank/DDBJ whole genome shotgun (WGS) entry which is preliminary data.</text>
</comment>
<evidence type="ECO:0000313" key="2">
    <source>
        <dbReference type="Proteomes" id="UP000323380"/>
    </source>
</evidence>
<dbReference type="Proteomes" id="UP000323380">
    <property type="component" value="Unassembled WGS sequence"/>
</dbReference>
<sequence>MAAVSADQVASIRAVLEGDVDTFDRVSERLSSEERDARGVLVAAAFAEAAYRRFAKAADPSAAVMRFVSDLRAHHPLTEDFDPHTAERLLLATFTDESISDVPDETKGSYYMLLLAGIVKVVGLSEAQLDVFLDEARKLADEWLGADTR</sequence>
<dbReference type="EMBL" id="VSFG01000001">
    <property type="protein sequence ID" value="TYB48687.1"/>
    <property type="molecule type" value="Genomic_DNA"/>
</dbReference>
<reference evidence="1 2" key="1">
    <citation type="submission" date="2019-08" db="EMBL/GenBank/DDBJ databases">
        <title>Actinomadura sp. nov. CYP1-5 isolated from mountain soil.</title>
        <authorList>
            <person name="Songsumanus A."/>
            <person name="Kuncharoen N."/>
            <person name="Kudo T."/>
            <person name="Yuki M."/>
            <person name="Igarashi Y."/>
            <person name="Tanasupawat S."/>
        </authorList>
    </citation>
    <scope>NUCLEOTIDE SEQUENCE [LARGE SCALE GENOMIC DNA]</scope>
    <source>
        <strain evidence="1 2">JCM 14158</strain>
    </source>
</reference>
<dbReference type="RefSeq" id="WP_067889467.1">
    <property type="nucleotide sequence ID" value="NZ_VSFG01000001.1"/>
</dbReference>
<gene>
    <name evidence="1" type="ORF">FXF69_05795</name>
</gene>
<keyword evidence="2" id="KW-1185">Reference proteome</keyword>
<evidence type="ECO:0000313" key="1">
    <source>
        <dbReference type="EMBL" id="TYB48687.1"/>
    </source>
</evidence>
<dbReference type="STRING" id="1220554.GCA_001552135_02456"/>
<proteinExistence type="predicted"/>
<name>A0A5D0NW80_9ACTN</name>
<dbReference type="AlphaFoldDB" id="A0A5D0NW80"/>
<protein>
    <submittedName>
        <fullName evidence="1">Uncharacterized protein</fullName>
    </submittedName>
</protein>
<accession>A0A5D0NW80</accession>
<organism evidence="1 2">
    <name type="scientific">Actinomadura chibensis</name>
    <dbReference type="NCBI Taxonomy" id="392828"/>
    <lineage>
        <taxon>Bacteria</taxon>
        <taxon>Bacillati</taxon>
        <taxon>Actinomycetota</taxon>
        <taxon>Actinomycetes</taxon>
        <taxon>Streptosporangiales</taxon>
        <taxon>Thermomonosporaceae</taxon>
        <taxon>Actinomadura</taxon>
    </lineage>
</organism>